<dbReference type="SUPFAM" id="SSF63829">
    <property type="entry name" value="Calcium-dependent phosphotriesterase"/>
    <property type="match status" value="1"/>
</dbReference>
<dbReference type="InterPro" id="IPR013658">
    <property type="entry name" value="SGL"/>
</dbReference>
<keyword evidence="2" id="KW-0732">Signal</keyword>
<proteinExistence type="predicted"/>
<dbReference type="Pfam" id="PF08450">
    <property type="entry name" value="SGL"/>
    <property type="match status" value="1"/>
</dbReference>
<feature type="chain" id="PRO_5023147905" evidence="2">
    <location>
        <begin position="25"/>
        <end position="305"/>
    </location>
</feature>
<dbReference type="GO" id="GO:0004341">
    <property type="term" value="F:gluconolactonase activity"/>
    <property type="evidence" value="ECO:0007669"/>
    <property type="project" value="UniProtKB-EC"/>
</dbReference>
<evidence type="ECO:0000259" key="3">
    <source>
        <dbReference type="Pfam" id="PF08450"/>
    </source>
</evidence>
<name>A0A5C5X0V7_9PLAN</name>
<evidence type="ECO:0000256" key="2">
    <source>
        <dbReference type="SAM" id="SignalP"/>
    </source>
</evidence>
<evidence type="ECO:0000313" key="5">
    <source>
        <dbReference type="Proteomes" id="UP000317243"/>
    </source>
</evidence>
<evidence type="ECO:0000256" key="1">
    <source>
        <dbReference type="ARBA" id="ARBA00022801"/>
    </source>
</evidence>
<sequence precursor="true">MRASIFSVFMAGLICLVSSSTCQAQTETIIDNDSRVQKISGDFKFTEGPVWDRESTLYFSDIPNQTIHSWTATDGVQSFRVLDGSCNGLRIDSEGRILVCQPTGRAVIRISRDGEVETLASSYEGKRLNSPNDLWIDPSGGIYFTDPRYGSMDDLQQGGFHVYYIPADGSPIKRVIDDLVKPNGVIGTADGKKLFVADPGAQKTYAYEITAPGVLGKRTLAADSGSDGLSVDSLGNLYVTGPSIRVFNTDAQEIASIPVPENAANMTFGGADGKTLFITARTGLYFVKLNVTDGSDPFLNRASSK</sequence>
<feature type="signal peptide" evidence="2">
    <location>
        <begin position="1"/>
        <end position="24"/>
    </location>
</feature>
<evidence type="ECO:0000313" key="4">
    <source>
        <dbReference type="EMBL" id="TWT55793.1"/>
    </source>
</evidence>
<dbReference type="OrthoDB" id="272794at2"/>
<dbReference type="EMBL" id="SIHI01000002">
    <property type="protein sequence ID" value="TWT55793.1"/>
    <property type="molecule type" value="Genomic_DNA"/>
</dbReference>
<reference evidence="4 5" key="1">
    <citation type="submission" date="2019-02" db="EMBL/GenBank/DDBJ databases">
        <title>Deep-cultivation of Planctomycetes and their phenomic and genomic characterization uncovers novel biology.</title>
        <authorList>
            <person name="Wiegand S."/>
            <person name="Jogler M."/>
            <person name="Boedeker C."/>
            <person name="Pinto D."/>
            <person name="Vollmers J."/>
            <person name="Rivas-Marin E."/>
            <person name="Kohn T."/>
            <person name="Peeters S.H."/>
            <person name="Heuer A."/>
            <person name="Rast P."/>
            <person name="Oberbeckmann S."/>
            <person name="Bunk B."/>
            <person name="Jeske O."/>
            <person name="Meyerdierks A."/>
            <person name="Storesund J.E."/>
            <person name="Kallscheuer N."/>
            <person name="Luecker S."/>
            <person name="Lage O.M."/>
            <person name="Pohl T."/>
            <person name="Merkel B.J."/>
            <person name="Hornburger P."/>
            <person name="Mueller R.-W."/>
            <person name="Bruemmer F."/>
            <person name="Labrenz M."/>
            <person name="Spormann A.M."/>
            <person name="Op Den Camp H."/>
            <person name="Overmann J."/>
            <person name="Amann R."/>
            <person name="Jetten M.S.M."/>
            <person name="Mascher T."/>
            <person name="Medema M.H."/>
            <person name="Devos D.P."/>
            <person name="Kaster A.-K."/>
            <person name="Ovreas L."/>
            <person name="Rohde M."/>
            <person name="Galperin M.Y."/>
            <person name="Jogler C."/>
        </authorList>
    </citation>
    <scope>NUCLEOTIDE SEQUENCE [LARGE SCALE GENOMIC DNA]</scope>
    <source>
        <strain evidence="4 5">KOR42</strain>
    </source>
</reference>
<accession>A0A5C5X0V7</accession>
<dbReference type="Proteomes" id="UP000317243">
    <property type="component" value="Unassembled WGS sequence"/>
</dbReference>
<dbReference type="InterPro" id="IPR011042">
    <property type="entry name" value="6-blade_b-propeller_TolB-like"/>
</dbReference>
<gene>
    <name evidence="4" type="primary">gnl_4</name>
    <name evidence="4" type="ORF">KOR42_26040</name>
</gene>
<dbReference type="PANTHER" id="PTHR47572">
    <property type="entry name" value="LIPOPROTEIN-RELATED"/>
    <property type="match status" value="1"/>
</dbReference>
<dbReference type="Gene3D" id="2.120.10.30">
    <property type="entry name" value="TolB, C-terminal domain"/>
    <property type="match status" value="1"/>
</dbReference>
<feature type="domain" description="SMP-30/Gluconolactonase/LRE-like region" evidence="3">
    <location>
        <begin position="45"/>
        <end position="280"/>
    </location>
</feature>
<dbReference type="AlphaFoldDB" id="A0A5C5X0V7"/>
<dbReference type="RefSeq" id="WP_146510134.1">
    <property type="nucleotide sequence ID" value="NZ_SIHI01000002.1"/>
</dbReference>
<keyword evidence="1 4" id="KW-0378">Hydrolase</keyword>
<keyword evidence="5" id="KW-1185">Reference proteome</keyword>
<dbReference type="EC" id="3.1.1.17" evidence="4"/>
<dbReference type="InterPro" id="IPR051262">
    <property type="entry name" value="SMP-30/CGR1_Lactonase"/>
</dbReference>
<protein>
    <submittedName>
        <fullName evidence="4">Gluconolactonase</fullName>
        <ecNumber evidence="4">3.1.1.17</ecNumber>
    </submittedName>
</protein>
<comment type="caution">
    <text evidence="4">The sequence shown here is derived from an EMBL/GenBank/DDBJ whole genome shotgun (WGS) entry which is preliminary data.</text>
</comment>
<dbReference type="PANTHER" id="PTHR47572:SF4">
    <property type="entry name" value="LACTONASE DRP35"/>
    <property type="match status" value="1"/>
</dbReference>
<organism evidence="4 5">
    <name type="scientific">Thalassoglobus neptunius</name>
    <dbReference type="NCBI Taxonomy" id="1938619"/>
    <lineage>
        <taxon>Bacteria</taxon>
        <taxon>Pseudomonadati</taxon>
        <taxon>Planctomycetota</taxon>
        <taxon>Planctomycetia</taxon>
        <taxon>Planctomycetales</taxon>
        <taxon>Planctomycetaceae</taxon>
        <taxon>Thalassoglobus</taxon>
    </lineage>
</organism>